<feature type="transmembrane region" description="Helical" evidence="10">
    <location>
        <begin position="306"/>
        <end position="328"/>
    </location>
</feature>
<evidence type="ECO:0000259" key="11">
    <source>
        <dbReference type="PROSITE" id="PS50990"/>
    </source>
</evidence>
<dbReference type="Gene3D" id="3.40.30.10">
    <property type="entry name" value="Glutaredoxin"/>
    <property type="match status" value="1"/>
</dbReference>
<dbReference type="AlphaFoldDB" id="A0A3E4KVL8"/>
<proteinExistence type="inferred from homology"/>
<evidence type="ECO:0000256" key="1">
    <source>
        <dbReference type="ARBA" id="ARBA00004141"/>
    </source>
</evidence>
<comment type="caution">
    <text evidence="12">The sequence shown here is derived from an EMBL/GenBank/DDBJ whole genome shotgun (WGS) entry which is preliminary data.</text>
</comment>
<evidence type="ECO:0000256" key="6">
    <source>
        <dbReference type="ARBA" id="ARBA00023002"/>
    </source>
</evidence>
<evidence type="ECO:0000256" key="9">
    <source>
        <dbReference type="ARBA" id="ARBA00023284"/>
    </source>
</evidence>
<dbReference type="Proteomes" id="UP000286003">
    <property type="component" value="Unassembled WGS sequence"/>
</dbReference>
<dbReference type="GO" id="GO:0008233">
    <property type="term" value="F:peptidase activity"/>
    <property type="evidence" value="ECO:0007669"/>
    <property type="project" value="InterPro"/>
</dbReference>
<evidence type="ECO:0000313" key="12">
    <source>
        <dbReference type="EMBL" id="RHL94020.1"/>
    </source>
</evidence>
<evidence type="ECO:0000256" key="7">
    <source>
        <dbReference type="ARBA" id="ARBA00023136"/>
    </source>
</evidence>
<keyword evidence="9" id="KW-0676">Redox-active center</keyword>
<evidence type="ECO:0000256" key="8">
    <source>
        <dbReference type="ARBA" id="ARBA00023157"/>
    </source>
</evidence>
<dbReference type="GO" id="GO:0016491">
    <property type="term" value="F:oxidoreductase activity"/>
    <property type="evidence" value="ECO:0007669"/>
    <property type="project" value="UniProtKB-KW"/>
</dbReference>
<name>A0A3E4KVL8_9BACE</name>
<keyword evidence="4" id="KW-0874">Quinone</keyword>
<evidence type="ECO:0000256" key="3">
    <source>
        <dbReference type="ARBA" id="ARBA00022692"/>
    </source>
</evidence>
<evidence type="ECO:0000313" key="15">
    <source>
        <dbReference type="Proteomes" id="UP000286003"/>
    </source>
</evidence>
<reference evidence="14 15" key="1">
    <citation type="submission" date="2018-08" db="EMBL/GenBank/DDBJ databases">
        <title>A genome reference for cultivated species of the human gut microbiota.</title>
        <authorList>
            <person name="Zou Y."/>
            <person name="Xue W."/>
            <person name="Luo G."/>
        </authorList>
    </citation>
    <scope>NUCLEOTIDE SEQUENCE [LARGE SCALE GENOMIC DNA]</scope>
    <source>
        <strain evidence="13 15">AF31-23</strain>
        <strain evidence="12 14">AF36-16BH</strain>
    </source>
</reference>
<comment type="similarity">
    <text evidence="2">Belongs to the VKOR family.</text>
</comment>
<organism evidence="12 14">
    <name type="scientific">Bacteroides intestinalis</name>
    <dbReference type="NCBI Taxonomy" id="329854"/>
    <lineage>
        <taxon>Bacteria</taxon>
        <taxon>Pseudomonadati</taxon>
        <taxon>Bacteroidota</taxon>
        <taxon>Bacteroidia</taxon>
        <taxon>Bacteroidales</taxon>
        <taxon>Bacteroidaceae</taxon>
        <taxon>Bacteroides</taxon>
    </lineage>
</organism>
<feature type="transmembrane region" description="Helical" evidence="10">
    <location>
        <begin position="250"/>
        <end position="270"/>
    </location>
</feature>
<protein>
    <submittedName>
        <fullName evidence="12">Vitamin K epoxide reductase</fullName>
    </submittedName>
</protein>
<dbReference type="CDD" id="cd12921">
    <property type="entry name" value="VKOR_4"/>
    <property type="match status" value="1"/>
</dbReference>
<keyword evidence="8" id="KW-1015">Disulfide bond</keyword>
<dbReference type="InterPro" id="IPR038354">
    <property type="entry name" value="VKOR_sf"/>
</dbReference>
<evidence type="ECO:0000256" key="5">
    <source>
        <dbReference type="ARBA" id="ARBA00022989"/>
    </source>
</evidence>
<dbReference type="Pfam" id="PF03412">
    <property type="entry name" value="Peptidase_C39"/>
    <property type="match status" value="1"/>
</dbReference>
<feature type="transmembrane region" description="Helical" evidence="10">
    <location>
        <begin position="172"/>
        <end position="191"/>
    </location>
</feature>
<dbReference type="GO" id="GO:0048038">
    <property type="term" value="F:quinone binding"/>
    <property type="evidence" value="ECO:0007669"/>
    <property type="project" value="UniProtKB-KW"/>
</dbReference>
<dbReference type="InterPro" id="IPR012932">
    <property type="entry name" value="VKOR"/>
</dbReference>
<dbReference type="Gene3D" id="1.20.1440.130">
    <property type="entry name" value="VKOR domain"/>
    <property type="match status" value="1"/>
</dbReference>
<gene>
    <name evidence="13" type="ORF">DWZ32_16335</name>
    <name evidence="12" type="ORF">DWZ95_07430</name>
</gene>
<dbReference type="Pfam" id="PF07884">
    <property type="entry name" value="VKOR"/>
    <property type="match status" value="1"/>
</dbReference>
<dbReference type="InterPro" id="IPR005074">
    <property type="entry name" value="Peptidase_C39"/>
</dbReference>
<feature type="transmembrane region" description="Helical" evidence="10">
    <location>
        <begin position="282"/>
        <end position="300"/>
    </location>
</feature>
<feature type="transmembrane region" description="Helical" evidence="10">
    <location>
        <begin position="139"/>
        <end position="160"/>
    </location>
</feature>
<dbReference type="EMBL" id="QRQM01000019">
    <property type="protein sequence ID" value="RHN04945.1"/>
    <property type="molecule type" value="Genomic_DNA"/>
</dbReference>
<evidence type="ECO:0000256" key="10">
    <source>
        <dbReference type="SAM" id="Phobius"/>
    </source>
</evidence>
<feature type="domain" description="Peptidase C39" evidence="11">
    <location>
        <begin position="1"/>
        <end position="122"/>
    </location>
</feature>
<dbReference type="Gene3D" id="3.90.70.10">
    <property type="entry name" value="Cysteine proteinases"/>
    <property type="match status" value="1"/>
</dbReference>
<dbReference type="EMBL" id="QRPE01000006">
    <property type="protein sequence ID" value="RHL94020.1"/>
    <property type="molecule type" value="Genomic_DNA"/>
</dbReference>
<evidence type="ECO:0000256" key="4">
    <source>
        <dbReference type="ARBA" id="ARBA00022719"/>
    </source>
</evidence>
<accession>A0A3E4KVL8</accession>
<keyword evidence="5 10" id="KW-1133">Transmembrane helix</keyword>
<keyword evidence="7 10" id="KW-0472">Membrane</keyword>
<dbReference type="GO" id="GO:0006508">
    <property type="term" value="P:proteolysis"/>
    <property type="evidence" value="ECO:0007669"/>
    <property type="project" value="InterPro"/>
</dbReference>
<dbReference type="GO" id="GO:0005524">
    <property type="term" value="F:ATP binding"/>
    <property type="evidence" value="ECO:0007669"/>
    <property type="project" value="InterPro"/>
</dbReference>
<dbReference type="GO" id="GO:0016020">
    <property type="term" value="C:membrane"/>
    <property type="evidence" value="ECO:0007669"/>
    <property type="project" value="UniProtKB-SubCell"/>
</dbReference>
<feature type="transmembrane region" description="Helical" evidence="10">
    <location>
        <begin position="223"/>
        <end position="244"/>
    </location>
</feature>
<dbReference type="Proteomes" id="UP000285013">
    <property type="component" value="Unassembled WGS sequence"/>
</dbReference>
<sequence>MAEVDNNIAVVLYHYLRVLSVKVSRSTVHRLLDTPLGGSIRGISDALDMLHVKNEVYQLPSSDYFSQLESPFITMLQVDKNPFCVVTKKGDFIVEFINGDGRKHSMTVDKFLPHWTGAVLFGEPTKKTLNEHYYVMKNIIFYLLRYKFVIAILFILILGMQTAFSQSQSPAFIAYLCALSFGILVSTAILYKEWVNEQFMEPFCHIGKAVNCNEVLHSKGANIAGVGLGELSLLYFVVLFLFSLTCWNDFYGISVICCVAATAFTLYSIIYQVFILHKGCMLCMLVNLAVWGNAVALHMLRNYFDIGFSFSSFAVFIAIGCICLIFGIQMRTIWSRERERISLKKHLGSLLDSETFQMLLALKPQIEEMASPDITLHSQATGSSEMLIVTNPNCKNCARVHRHVREIASRIPVSLVFLTFPNDRLGEKITQIVIAAYYIDGWDKAMQLLEEWYETKCIKEADDYNITTEVQGLWMKQQVYCRRQRINKTPSVIVSKHYIPEVYPLSDLRYVLT</sequence>
<keyword evidence="6" id="KW-0560">Oxidoreductase</keyword>
<dbReference type="PROSITE" id="PS50990">
    <property type="entry name" value="PEPTIDASE_C39"/>
    <property type="match status" value="1"/>
</dbReference>
<dbReference type="SUPFAM" id="SSF52833">
    <property type="entry name" value="Thioredoxin-like"/>
    <property type="match status" value="1"/>
</dbReference>
<keyword evidence="3 10" id="KW-0812">Transmembrane</keyword>
<evidence type="ECO:0000256" key="2">
    <source>
        <dbReference type="ARBA" id="ARBA00006214"/>
    </source>
</evidence>
<evidence type="ECO:0000313" key="13">
    <source>
        <dbReference type="EMBL" id="RHN04945.1"/>
    </source>
</evidence>
<dbReference type="InterPro" id="IPR036249">
    <property type="entry name" value="Thioredoxin-like_sf"/>
</dbReference>
<dbReference type="RefSeq" id="WP_117707263.1">
    <property type="nucleotide sequence ID" value="NZ_JAQCXL010000004.1"/>
</dbReference>
<evidence type="ECO:0000313" key="14">
    <source>
        <dbReference type="Proteomes" id="UP000285013"/>
    </source>
</evidence>
<comment type="subcellular location">
    <subcellularLocation>
        <location evidence="1">Membrane</location>
        <topology evidence="1">Multi-pass membrane protein</topology>
    </subcellularLocation>
</comment>